<dbReference type="EMBL" id="JBGNUJ010000007">
    <property type="protein sequence ID" value="KAL3957493.1"/>
    <property type="molecule type" value="Genomic_DNA"/>
</dbReference>
<protein>
    <submittedName>
        <fullName evidence="1">Uncharacterized protein</fullName>
    </submittedName>
</protein>
<evidence type="ECO:0000313" key="1">
    <source>
        <dbReference type="EMBL" id="KAL3957493.1"/>
    </source>
</evidence>
<evidence type="ECO:0000313" key="2">
    <source>
        <dbReference type="Proteomes" id="UP001638806"/>
    </source>
</evidence>
<gene>
    <name evidence="1" type="ORF">ACCO45_008071</name>
</gene>
<comment type="caution">
    <text evidence="1">The sequence shown here is derived from an EMBL/GenBank/DDBJ whole genome shotgun (WGS) entry which is preliminary data.</text>
</comment>
<name>A0ACC4DMZ8_PURLI</name>
<organism evidence="1 2">
    <name type="scientific">Purpureocillium lilacinum</name>
    <name type="common">Paecilomyces lilacinus</name>
    <dbReference type="NCBI Taxonomy" id="33203"/>
    <lineage>
        <taxon>Eukaryota</taxon>
        <taxon>Fungi</taxon>
        <taxon>Dikarya</taxon>
        <taxon>Ascomycota</taxon>
        <taxon>Pezizomycotina</taxon>
        <taxon>Sordariomycetes</taxon>
        <taxon>Hypocreomycetidae</taxon>
        <taxon>Hypocreales</taxon>
        <taxon>Ophiocordycipitaceae</taxon>
        <taxon>Purpureocillium</taxon>
    </lineage>
</organism>
<dbReference type="Proteomes" id="UP001638806">
    <property type="component" value="Unassembled WGS sequence"/>
</dbReference>
<reference evidence="1" key="1">
    <citation type="submission" date="2024-12" db="EMBL/GenBank/DDBJ databases">
        <title>Comparative genomics and development of molecular markers within Purpureocillium lilacinum and among Purpureocillium species.</title>
        <authorList>
            <person name="Yeh Z.-Y."/>
            <person name="Ni N.-T."/>
            <person name="Lo P.-H."/>
            <person name="Mushyakhwo K."/>
            <person name="Lin C.-F."/>
            <person name="Nai Y.-S."/>
        </authorList>
    </citation>
    <scope>NUCLEOTIDE SEQUENCE</scope>
    <source>
        <strain evidence="1">NCHU-NPUST-175</strain>
    </source>
</reference>
<keyword evidence="2" id="KW-1185">Reference proteome</keyword>
<accession>A0ACC4DMZ8</accession>
<sequence>MSEELLDEVEALNSIYGEGTLTRDADAPAPAAAGDSGRGPEGGTDGEESVYVLRLPGGASSLRLGFARAYPATAPPSVLGTEHSSGGVRGAGARDLALFRDVLGRVYEPGVVCLFDAVEEFARMRAEEDEQGKGMGGGDADVAQDDAEEDEEETGPGGSIVMMTMTMMMMRQDCSRPWSPLRGCAPSPSRRTSPPSWRTSRASRPPPGPPLPLAPPRVRQAHPQRDAQHQRVAHPRRQQHHHGHDHLHLHLHRQCEQHQQQQQQQQGQRGGGSGVPGLRRRRRDGGGLAPAAPDAGDGAVGRHGGGDAVVRRREAGPEAVRRHKRRGEGWVREGGDGGGGGEGQGR</sequence>
<proteinExistence type="predicted"/>